<evidence type="ECO:0000313" key="3">
    <source>
        <dbReference type="Proteomes" id="UP000254797"/>
    </source>
</evidence>
<proteinExistence type="predicted"/>
<dbReference type="NCBIfam" id="NF040909">
    <property type="entry name" value="OadG_rel_small"/>
    <property type="match status" value="1"/>
</dbReference>
<protein>
    <submittedName>
        <fullName evidence="2">Membrane protein</fullName>
    </submittedName>
</protein>
<reference evidence="2 3" key="1">
    <citation type="submission" date="2018-06" db="EMBL/GenBank/DDBJ databases">
        <authorList>
            <consortium name="Pathogen Informatics"/>
            <person name="Doyle S."/>
        </authorList>
    </citation>
    <scope>NUCLEOTIDE SEQUENCE [LARGE SCALE GENOMIC DNA]</scope>
    <source>
        <strain evidence="2 3">NCTC4670</strain>
    </source>
</reference>
<keyword evidence="1" id="KW-1133">Transmembrane helix</keyword>
<keyword evidence="1" id="KW-0812">Transmembrane</keyword>
<dbReference type="AlphaFoldDB" id="A0A380JUV8"/>
<sequence length="44" mass="4853">MTINMDHLISSFELMALGMAGVFIVLGILYLVAEILIKLFPVSK</sequence>
<gene>
    <name evidence="2" type="ORF">NCTC4670_00798</name>
</gene>
<organism evidence="2 3">
    <name type="scientific">Streptococcus dysgalactiae subsp. dysgalactiae</name>
    <dbReference type="NCBI Taxonomy" id="99822"/>
    <lineage>
        <taxon>Bacteria</taxon>
        <taxon>Bacillati</taxon>
        <taxon>Bacillota</taxon>
        <taxon>Bacilli</taxon>
        <taxon>Lactobacillales</taxon>
        <taxon>Streptococcaceae</taxon>
        <taxon>Streptococcus</taxon>
    </lineage>
</organism>
<evidence type="ECO:0000256" key="1">
    <source>
        <dbReference type="SAM" id="Phobius"/>
    </source>
</evidence>
<dbReference type="Proteomes" id="UP000254797">
    <property type="component" value="Unassembled WGS sequence"/>
</dbReference>
<evidence type="ECO:0000313" key="2">
    <source>
        <dbReference type="EMBL" id="SUN48991.1"/>
    </source>
</evidence>
<dbReference type="EMBL" id="UHFG01000004">
    <property type="protein sequence ID" value="SUN48991.1"/>
    <property type="molecule type" value="Genomic_DNA"/>
</dbReference>
<dbReference type="RefSeq" id="WP_003050685.1">
    <property type="nucleotide sequence ID" value="NZ_CP033164.1"/>
</dbReference>
<name>A0A380JUV8_STRDY</name>
<accession>A0A380JUV8</accession>
<keyword evidence="1" id="KW-0472">Membrane</keyword>
<dbReference type="GeneID" id="77168385"/>
<feature type="transmembrane region" description="Helical" evidence="1">
    <location>
        <begin position="14"/>
        <end position="37"/>
    </location>
</feature>